<keyword evidence="2" id="KW-1185">Reference proteome</keyword>
<organism evidence="1 2">
    <name type="scientific">Wolfiporia cocos (strain MD-104)</name>
    <name type="common">Brown rot fungus</name>
    <dbReference type="NCBI Taxonomy" id="742152"/>
    <lineage>
        <taxon>Eukaryota</taxon>
        <taxon>Fungi</taxon>
        <taxon>Dikarya</taxon>
        <taxon>Basidiomycota</taxon>
        <taxon>Agaricomycotina</taxon>
        <taxon>Agaricomycetes</taxon>
        <taxon>Polyporales</taxon>
        <taxon>Phaeolaceae</taxon>
        <taxon>Wolfiporia</taxon>
    </lineage>
</organism>
<sequence length="165" mass="18535">MTRTGVTNRSASPNLRQESLERLHAPHSHLARSPPQMYTRRGWPTSFKEQQPLWATIDIWKAEEPPNTGLRAVEDVLPCEQASDRRASLLSLNMEIWLLWAPGLDSWNTIAVGVLGAALMWAALISQTIDPDLARRTRQRALETGQISPSRYPTVLSGMRCAQHT</sequence>
<proteinExistence type="predicted"/>
<gene>
    <name evidence="1" type="ORF">WOLCODRAFT_154065</name>
</gene>
<evidence type="ECO:0000313" key="2">
    <source>
        <dbReference type="Proteomes" id="UP000218811"/>
    </source>
</evidence>
<reference evidence="1 2" key="1">
    <citation type="journal article" date="2012" name="Science">
        <title>The Paleozoic origin of enzymatic lignin decomposition reconstructed from 31 fungal genomes.</title>
        <authorList>
            <person name="Floudas D."/>
            <person name="Binder M."/>
            <person name="Riley R."/>
            <person name="Barry K."/>
            <person name="Blanchette R.A."/>
            <person name="Henrissat B."/>
            <person name="Martinez A.T."/>
            <person name="Otillar R."/>
            <person name="Spatafora J.W."/>
            <person name="Yadav J.S."/>
            <person name="Aerts A."/>
            <person name="Benoit I."/>
            <person name="Boyd A."/>
            <person name="Carlson A."/>
            <person name="Copeland A."/>
            <person name="Coutinho P.M."/>
            <person name="de Vries R.P."/>
            <person name="Ferreira P."/>
            <person name="Findley K."/>
            <person name="Foster B."/>
            <person name="Gaskell J."/>
            <person name="Glotzer D."/>
            <person name="Gorecki P."/>
            <person name="Heitman J."/>
            <person name="Hesse C."/>
            <person name="Hori C."/>
            <person name="Igarashi K."/>
            <person name="Jurgens J.A."/>
            <person name="Kallen N."/>
            <person name="Kersten P."/>
            <person name="Kohler A."/>
            <person name="Kuees U."/>
            <person name="Kumar T.K.A."/>
            <person name="Kuo A."/>
            <person name="LaButti K."/>
            <person name="Larrondo L.F."/>
            <person name="Lindquist E."/>
            <person name="Ling A."/>
            <person name="Lombard V."/>
            <person name="Lucas S."/>
            <person name="Lundell T."/>
            <person name="Martin R."/>
            <person name="McLaughlin D.J."/>
            <person name="Morgenstern I."/>
            <person name="Morin E."/>
            <person name="Murat C."/>
            <person name="Nagy L.G."/>
            <person name="Nolan M."/>
            <person name="Ohm R.A."/>
            <person name="Patyshakuliyeva A."/>
            <person name="Rokas A."/>
            <person name="Ruiz-Duenas F.J."/>
            <person name="Sabat G."/>
            <person name="Salamov A."/>
            <person name="Samejima M."/>
            <person name="Schmutz J."/>
            <person name="Slot J.C."/>
            <person name="St John F."/>
            <person name="Stenlid J."/>
            <person name="Sun H."/>
            <person name="Sun S."/>
            <person name="Syed K."/>
            <person name="Tsang A."/>
            <person name="Wiebenga A."/>
            <person name="Young D."/>
            <person name="Pisabarro A."/>
            <person name="Eastwood D.C."/>
            <person name="Martin F."/>
            <person name="Cullen D."/>
            <person name="Grigoriev I.V."/>
            <person name="Hibbett D.S."/>
        </authorList>
    </citation>
    <scope>NUCLEOTIDE SEQUENCE [LARGE SCALE GENOMIC DNA]</scope>
    <source>
        <strain evidence="1 2">MD-104</strain>
    </source>
</reference>
<accession>A0A2H3JQ44</accession>
<name>A0A2H3JQ44_WOLCO</name>
<dbReference type="Proteomes" id="UP000218811">
    <property type="component" value="Unassembled WGS sequence"/>
</dbReference>
<protein>
    <submittedName>
        <fullName evidence="1">Uncharacterized protein</fullName>
    </submittedName>
</protein>
<dbReference type="AlphaFoldDB" id="A0A2H3JQ44"/>
<dbReference type="EMBL" id="KB468157">
    <property type="protein sequence ID" value="PCH44021.1"/>
    <property type="molecule type" value="Genomic_DNA"/>
</dbReference>
<evidence type="ECO:0000313" key="1">
    <source>
        <dbReference type="EMBL" id="PCH44021.1"/>
    </source>
</evidence>